<dbReference type="InterPro" id="IPR001680">
    <property type="entry name" value="WD40_rpt"/>
</dbReference>
<dbReference type="Gene3D" id="2.130.10.10">
    <property type="entry name" value="YVTN repeat-like/Quinoprotein amine dehydrogenase"/>
    <property type="match status" value="2"/>
</dbReference>
<evidence type="ECO:0000256" key="3">
    <source>
        <dbReference type="SAM" id="Phobius"/>
    </source>
</evidence>
<feature type="repeat" description="WD" evidence="1">
    <location>
        <begin position="928"/>
        <end position="969"/>
    </location>
</feature>
<feature type="domain" description="Novel STAND NTPase 1" evidence="4">
    <location>
        <begin position="27"/>
        <end position="443"/>
    </location>
</feature>
<keyword evidence="3" id="KW-0472">Membrane</keyword>
<dbReference type="InterPro" id="IPR027417">
    <property type="entry name" value="P-loop_NTPase"/>
</dbReference>
<dbReference type="InterPro" id="IPR036322">
    <property type="entry name" value="WD40_repeat_dom_sf"/>
</dbReference>
<name>A0ABS1KY66_9BACT</name>
<evidence type="ECO:0000256" key="1">
    <source>
        <dbReference type="PROSITE-ProRule" id="PRU00221"/>
    </source>
</evidence>
<evidence type="ECO:0000256" key="2">
    <source>
        <dbReference type="SAM" id="Coils"/>
    </source>
</evidence>
<comment type="caution">
    <text evidence="5">The sequence shown here is derived from an EMBL/GenBank/DDBJ whole genome shotgun (WGS) entry which is preliminary data.</text>
</comment>
<evidence type="ECO:0000313" key="6">
    <source>
        <dbReference type="Proteomes" id="UP000613030"/>
    </source>
</evidence>
<sequence length="1050" mass="118072">MLNEPLHSGHEYNREVPLNFSPGEENPFPGLRPFSIDDSHLFFGRDGQIDDILLKITRNRFVTVMGYSGSGKSSLMSCGLIPFLYGGFDTESGSFWNVVATRPGSAPLNGLTESIVDFMVKTKRLNGKDAQVHRAIVSSVLRSGSDGLIQIARYLQRSGEENVFFHIDQFEEIFRYREMADSEEALNEAQLYVNLVLTAIQQSDVPVYIALTMRSDFVGECSVFAGLTQQINQSNYLVPQLTRDQKRSVIEGPVTVAGGAISNRLVKRLLNDVGNNQDQLPILQHALMRTWDYWISNHEPGEPIDIRHYNAVGKVSQALAQHANEAYDELSTRDKQIAEVLFKNITEKNQNNRGKRRACRLGLVAELAEASEEEVIAVVDQFRRAGRSFLMPAANIPLNTDSMIELSHESLMRIWNRLESWVDDEFESASMYKRLSEAAAMYQIGKTGLWRPPDLQLALNWQKKQNPTREWGQRYDEAFERAIVFLDTSRITYEAELKNQEMMQRRVLRRTRATAIILGIAFIVAIIFFVFAYLQKLQADTDRLRAEKNRQEAVAQSKIAKANQRKAEEQAEIVKKQKAELQQAFDQITEATNQLQIALNTARVARNEAIQNLVEANVQRDSARVERNRAQTEYVRAEKAYTEANRLFMLTKAQELASKAAVEDDDNDLAGLMAMQGFMFHRRYEGKKYEPYIYTGLYSALTKINGLTYNAMKIQGPPRVHMKSLIVSDKNNEFYSAGADGRIYKGDFDKLTNAATPFANPYPTKTIGLSKDETYLVNGSDSAFVQIYNLKAGGKPLVVKGLSGGTNSIQFLPDNSAFIVSSVGNTLSQINAKTGEVKKLASLPYELKSLSLSSDGKTLAGASWSGQVVLINLADMSTTLVADDNPNRVLSIKFSPSGRYLAYGVDDVVNKRGLVKIYDFTTKETRQFTGHRAGVNDVEFSPDEKLLASAGLDKRLQLYVLENPEDLPVVMGNNNGFIWDIEFAKGSDYLIAACSESEIRVWPTDPSLLAEKICPKLTRNMTQDEWKKYVGDVDEIPYENTCVRLLIKEY</sequence>
<keyword evidence="1" id="KW-0853">WD repeat</keyword>
<feature type="coiled-coil region" evidence="2">
    <location>
        <begin position="534"/>
        <end position="647"/>
    </location>
</feature>
<dbReference type="SUPFAM" id="SSF50978">
    <property type="entry name" value="WD40 repeat-like"/>
    <property type="match status" value="1"/>
</dbReference>
<dbReference type="PROSITE" id="PS50294">
    <property type="entry name" value="WD_REPEATS_REGION"/>
    <property type="match status" value="1"/>
</dbReference>
<gene>
    <name evidence="5" type="ORF">JI741_24010</name>
</gene>
<keyword evidence="3" id="KW-1133">Transmembrane helix</keyword>
<dbReference type="CDD" id="cd00267">
    <property type="entry name" value="ABC_ATPase"/>
    <property type="match status" value="1"/>
</dbReference>
<dbReference type="EMBL" id="JAERRB010000010">
    <property type="protein sequence ID" value="MBL0744319.1"/>
    <property type="molecule type" value="Genomic_DNA"/>
</dbReference>
<reference evidence="5 6" key="1">
    <citation type="submission" date="2021-01" db="EMBL/GenBank/DDBJ databases">
        <title>Chryseolinea sp. Jin1 Genome sequencing and assembly.</title>
        <authorList>
            <person name="Kim I."/>
        </authorList>
    </citation>
    <scope>NUCLEOTIDE SEQUENCE [LARGE SCALE GENOMIC DNA]</scope>
    <source>
        <strain evidence="5 6">Jin1</strain>
    </source>
</reference>
<dbReference type="Gene3D" id="3.40.50.300">
    <property type="entry name" value="P-loop containing nucleotide triphosphate hydrolases"/>
    <property type="match status" value="1"/>
</dbReference>
<protein>
    <submittedName>
        <fullName evidence="5">High-affnity carbon uptake protein Hat/HatR</fullName>
    </submittedName>
</protein>
<dbReference type="Proteomes" id="UP000613030">
    <property type="component" value="Unassembled WGS sequence"/>
</dbReference>
<evidence type="ECO:0000313" key="5">
    <source>
        <dbReference type="EMBL" id="MBL0744319.1"/>
    </source>
</evidence>
<dbReference type="SMART" id="SM00320">
    <property type="entry name" value="WD40"/>
    <property type="match status" value="5"/>
</dbReference>
<evidence type="ECO:0000259" key="4">
    <source>
        <dbReference type="Pfam" id="PF20703"/>
    </source>
</evidence>
<dbReference type="SUPFAM" id="SSF52540">
    <property type="entry name" value="P-loop containing nucleoside triphosphate hydrolases"/>
    <property type="match status" value="1"/>
</dbReference>
<dbReference type="PANTHER" id="PTHR19879">
    <property type="entry name" value="TRANSCRIPTION INITIATION FACTOR TFIID"/>
    <property type="match status" value="1"/>
</dbReference>
<dbReference type="PANTHER" id="PTHR19879:SF9">
    <property type="entry name" value="TRANSCRIPTION INITIATION FACTOR TFIID SUBUNIT 5"/>
    <property type="match status" value="1"/>
</dbReference>
<accession>A0ABS1KY66</accession>
<feature type="transmembrane region" description="Helical" evidence="3">
    <location>
        <begin position="513"/>
        <end position="534"/>
    </location>
</feature>
<proteinExistence type="predicted"/>
<keyword evidence="3" id="KW-0812">Transmembrane</keyword>
<dbReference type="PROSITE" id="PS50082">
    <property type="entry name" value="WD_REPEATS_2"/>
    <property type="match status" value="1"/>
</dbReference>
<keyword evidence="2" id="KW-0175">Coiled coil</keyword>
<dbReference type="InterPro" id="IPR015943">
    <property type="entry name" value="WD40/YVTN_repeat-like_dom_sf"/>
</dbReference>
<organism evidence="5 6">
    <name type="scientific">Chryseolinea lacunae</name>
    <dbReference type="NCBI Taxonomy" id="2801331"/>
    <lineage>
        <taxon>Bacteria</taxon>
        <taxon>Pseudomonadati</taxon>
        <taxon>Bacteroidota</taxon>
        <taxon>Cytophagia</taxon>
        <taxon>Cytophagales</taxon>
        <taxon>Fulvivirgaceae</taxon>
        <taxon>Chryseolinea</taxon>
    </lineage>
</organism>
<dbReference type="Pfam" id="PF20703">
    <property type="entry name" value="nSTAND1"/>
    <property type="match status" value="1"/>
</dbReference>
<dbReference type="InterPro" id="IPR049052">
    <property type="entry name" value="nSTAND1"/>
</dbReference>
<keyword evidence="6" id="KW-1185">Reference proteome</keyword>
<dbReference type="Pfam" id="PF00400">
    <property type="entry name" value="WD40"/>
    <property type="match status" value="1"/>
</dbReference>
<dbReference type="RefSeq" id="WP_202013974.1">
    <property type="nucleotide sequence ID" value="NZ_JAERRB010000010.1"/>
</dbReference>